<evidence type="ECO:0000256" key="16">
    <source>
        <dbReference type="SAM" id="MobiDB-lite"/>
    </source>
</evidence>
<evidence type="ECO:0000256" key="4">
    <source>
        <dbReference type="ARBA" id="ARBA00022630"/>
    </source>
</evidence>
<comment type="catalytic activity">
    <reaction evidence="14 15">
        <text>FMN + ATP + H(+) = FAD + diphosphate</text>
        <dbReference type="Rhea" id="RHEA:17237"/>
        <dbReference type="ChEBI" id="CHEBI:15378"/>
        <dbReference type="ChEBI" id="CHEBI:30616"/>
        <dbReference type="ChEBI" id="CHEBI:33019"/>
        <dbReference type="ChEBI" id="CHEBI:57692"/>
        <dbReference type="ChEBI" id="CHEBI:58210"/>
        <dbReference type="EC" id="2.7.7.2"/>
    </reaction>
</comment>
<dbReference type="SMART" id="SM00904">
    <property type="entry name" value="Flavokinase"/>
    <property type="match status" value="1"/>
</dbReference>
<dbReference type="InterPro" id="IPR023465">
    <property type="entry name" value="Riboflavin_kinase_dom_sf"/>
</dbReference>
<proteinExistence type="inferred from homology"/>
<evidence type="ECO:0000256" key="1">
    <source>
        <dbReference type="ARBA" id="ARBA00002121"/>
    </source>
</evidence>
<comment type="catalytic activity">
    <reaction evidence="13 15">
        <text>riboflavin + ATP = FMN + ADP + H(+)</text>
        <dbReference type="Rhea" id="RHEA:14357"/>
        <dbReference type="ChEBI" id="CHEBI:15378"/>
        <dbReference type="ChEBI" id="CHEBI:30616"/>
        <dbReference type="ChEBI" id="CHEBI:57986"/>
        <dbReference type="ChEBI" id="CHEBI:58210"/>
        <dbReference type="ChEBI" id="CHEBI:456216"/>
        <dbReference type="EC" id="2.7.1.26"/>
    </reaction>
</comment>
<dbReference type="GO" id="GO:0009398">
    <property type="term" value="P:FMN biosynthetic process"/>
    <property type="evidence" value="ECO:0007669"/>
    <property type="project" value="UniProtKB-UniRule"/>
</dbReference>
<organism evidence="18">
    <name type="scientific">uncultured Thermomicrobiales bacterium</name>
    <dbReference type="NCBI Taxonomy" id="1645740"/>
    <lineage>
        <taxon>Bacteria</taxon>
        <taxon>Pseudomonadati</taxon>
        <taxon>Thermomicrobiota</taxon>
        <taxon>Thermomicrobia</taxon>
        <taxon>Thermomicrobiales</taxon>
        <taxon>environmental samples</taxon>
    </lineage>
</organism>
<comment type="function">
    <text evidence="1">Catalyzes the phosphorylation of riboflavin to FMN followed by the adenylation of FMN to FAD.</text>
</comment>
<dbReference type="Gene3D" id="3.40.50.620">
    <property type="entry name" value="HUPs"/>
    <property type="match status" value="1"/>
</dbReference>
<keyword evidence="4 15" id="KW-0285">Flavoprotein</keyword>
<comment type="pathway">
    <text evidence="2 15">Cofactor biosynthesis; FAD biosynthesis; FAD from FMN: step 1/1.</text>
</comment>
<dbReference type="Pfam" id="PF01687">
    <property type="entry name" value="Flavokinase"/>
    <property type="match status" value="1"/>
</dbReference>
<dbReference type="NCBIfam" id="NF004160">
    <property type="entry name" value="PRK05627.1-3"/>
    <property type="match status" value="1"/>
</dbReference>
<dbReference type="InterPro" id="IPR002606">
    <property type="entry name" value="Riboflavin_kinase_bac"/>
</dbReference>
<dbReference type="AlphaFoldDB" id="A0A6J4V0T9"/>
<comment type="similarity">
    <text evidence="15">Belongs to the ribF family.</text>
</comment>
<keyword evidence="5 15" id="KW-0288">FMN</keyword>
<evidence type="ECO:0000256" key="12">
    <source>
        <dbReference type="ARBA" id="ARBA00023268"/>
    </source>
</evidence>
<dbReference type="GO" id="GO:0003919">
    <property type="term" value="F:FMN adenylyltransferase activity"/>
    <property type="evidence" value="ECO:0007669"/>
    <property type="project" value="UniProtKB-UniRule"/>
</dbReference>
<dbReference type="FunFam" id="3.40.50.620:FF:000021">
    <property type="entry name" value="Riboflavin biosynthesis protein"/>
    <property type="match status" value="1"/>
</dbReference>
<dbReference type="SUPFAM" id="SSF52374">
    <property type="entry name" value="Nucleotidylyl transferase"/>
    <property type="match status" value="1"/>
</dbReference>
<gene>
    <name evidence="18" type="ORF">AVDCRST_MAG88-1832</name>
</gene>
<dbReference type="PANTHER" id="PTHR22749">
    <property type="entry name" value="RIBOFLAVIN KINASE/FMN ADENYLYLTRANSFERASE"/>
    <property type="match status" value="1"/>
</dbReference>
<dbReference type="SUPFAM" id="SSF82114">
    <property type="entry name" value="Riboflavin kinase-like"/>
    <property type="match status" value="1"/>
</dbReference>
<dbReference type="EC" id="2.7.1.26" evidence="15"/>
<dbReference type="PIRSF" id="PIRSF004491">
    <property type="entry name" value="FAD_Synth"/>
    <property type="match status" value="1"/>
</dbReference>
<name>A0A6J4V0T9_9BACT</name>
<dbReference type="Pfam" id="PF06574">
    <property type="entry name" value="FAD_syn"/>
    <property type="match status" value="1"/>
</dbReference>
<keyword evidence="7 15" id="KW-0548">Nucleotidyltransferase</keyword>
<evidence type="ECO:0000256" key="15">
    <source>
        <dbReference type="PIRNR" id="PIRNR004491"/>
    </source>
</evidence>
<evidence type="ECO:0000256" key="13">
    <source>
        <dbReference type="ARBA" id="ARBA00047880"/>
    </source>
</evidence>
<keyword evidence="6 15" id="KW-0808">Transferase</keyword>
<evidence type="ECO:0000256" key="10">
    <source>
        <dbReference type="ARBA" id="ARBA00022827"/>
    </source>
</evidence>
<keyword evidence="8 15" id="KW-0547">Nucleotide-binding</keyword>
<dbReference type="UniPathway" id="UPA00277">
    <property type="reaction ID" value="UER00407"/>
</dbReference>
<evidence type="ECO:0000256" key="3">
    <source>
        <dbReference type="ARBA" id="ARBA00005201"/>
    </source>
</evidence>
<dbReference type="GO" id="GO:0005524">
    <property type="term" value="F:ATP binding"/>
    <property type="evidence" value="ECO:0007669"/>
    <property type="project" value="UniProtKB-UniRule"/>
</dbReference>
<evidence type="ECO:0000256" key="14">
    <source>
        <dbReference type="ARBA" id="ARBA00049494"/>
    </source>
</evidence>
<dbReference type="Gene3D" id="2.40.30.30">
    <property type="entry name" value="Riboflavin kinase-like"/>
    <property type="match status" value="1"/>
</dbReference>
<dbReference type="GO" id="GO:0006747">
    <property type="term" value="P:FAD biosynthetic process"/>
    <property type="evidence" value="ECO:0007669"/>
    <property type="project" value="UniProtKB-UniRule"/>
</dbReference>
<keyword evidence="9 15" id="KW-0418">Kinase</keyword>
<evidence type="ECO:0000313" key="18">
    <source>
        <dbReference type="EMBL" id="CAA9565263.1"/>
    </source>
</evidence>
<dbReference type="UniPathway" id="UPA00276">
    <property type="reaction ID" value="UER00406"/>
</dbReference>
<comment type="pathway">
    <text evidence="3 15">Cofactor biosynthesis; FMN biosynthesis; FMN from riboflavin (ATP route): step 1/1.</text>
</comment>
<evidence type="ECO:0000256" key="6">
    <source>
        <dbReference type="ARBA" id="ARBA00022679"/>
    </source>
</evidence>
<sequence>MSEPNGTALSPGEDATGTGVSTAQVVRDLAELRGTGRYAVTIGRFDGVHLGHRHLIHLTTDSARHEGLRSLVITFEPHPEQVLRPEVVASRLTMPAEKESLLTTTGADAVAILPFTPEFSRWLPEQFIDLLIDTVQMRELWVGEDFVFGYKRSGTPERLAQLGVERGFMVRRVPRIRLHGTEMISATNIRRHIAAGHVALAARLLGRPYALEGIVVHVAKRGRTLGYPTANLDHPPELVVPALGIYATLVDVPATVERHPAMTSIGVRPVFDNGERLVEAHLLDWNGDLYDRPLTLHFLEWLRPEEHFPSVDALVEQMGRDGLHTRRIVQEYRSRPAS</sequence>
<dbReference type="GO" id="GO:0008531">
    <property type="term" value="F:riboflavin kinase activity"/>
    <property type="evidence" value="ECO:0007669"/>
    <property type="project" value="UniProtKB-UniRule"/>
</dbReference>
<dbReference type="InterPro" id="IPR023468">
    <property type="entry name" value="Riboflavin_kinase"/>
</dbReference>
<dbReference type="PANTHER" id="PTHR22749:SF6">
    <property type="entry name" value="RIBOFLAVIN KINASE"/>
    <property type="match status" value="1"/>
</dbReference>
<evidence type="ECO:0000259" key="17">
    <source>
        <dbReference type="SMART" id="SM00904"/>
    </source>
</evidence>
<dbReference type="EMBL" id="CADCWM010000510">
    <property type="protein sequence ID" value="CAA9565263.1"/>
    <property type="molecule type" value="Genomic_DNA"/>
</dbReference>
<evidence type="ECO:0000256" key="2">
    <source>
        <dbReference type="ARBA" id="ARBA00004726"/>
    </source>
</evidence>
<protein>
    <recommendedName>
        <fullName evidence="15">Riboflavin biosynthesis protein</fullName>
    </recommendedName>
    <domain>
        <recommendedName>
            <fullName evidence="15">Riboflavin kinase</fullName>
            <ecNumber evidence="15">2.7.1.26</ecNumber>
        </recommendedName>
        <alternativeName>
            <fullName evidence="15">Flavokinase</fullName>
        </alternativeName>
    </domain>
    <domain>
        <recommendedName>
            <fullName evidence="15">FMN adenylyltransferase</fullName>
            <ecNumber evidence="15">2.7.7.2</ecNumber>
        </recommendedName>
        <alternativeName>
            <fullName evidence="15">FAD pyrophosphorylase</fullName>
        </alternativeName>
        <alternativeName>
            <fullName evidence="15">FAD synthase</fullName>
        </alternativeName>
    </domain>
</protein>
<dbReference type="GO" id="GO:0009231">
    <property type="term" value="P:riboflavin biosynthetic process"/>
    <property type="evidence" value="ECO:0007669"/>
    <property type="project" value="InterPro"/>
</dbReference>
<dbReference type="EC" id="2.7.7.2" evidence="15"/>
<dbReference type="InterPro" id="IPR014729">
    <property type="entry name" value="Rossmann-like_a/b/a_fold"/>
</dbReference>
<evidence type="ECO:0000256" key="7">
    <source>
        <dbReference type="ARBA" id="ARBA00022695"/>
    </source>
</evidence>
<feature type="region of interest" description="Disordered" evidence="16">
    <location>
        <begin position="1"/>
        <end position="20"/>
    </location>
</feature>
<evidence type="ECO:0000256" key="5">
    <source>
        <dbReference type="ARBA" id="ARBA00022643"/>
    </source>
</evidence>
<keyword evidence="12" id="KW-0511">Multifunctional enzyme</keyword>
<evidence type="ECO:0000256" key="8">
    <source>
        <dbReference type="ARBA" id="ARBA00022741"/>
    </source>
</evidence>
<reference evidence="18" key="1">
    <citation type="submission" date="2020-02" db="EMBL/GenBank/DDBJ databases">
        <authorList>
            <person name="Meier V. D."/>
        </authorList>
    </citation>
    <scope>NUCLEOTIDE SEQUENCE</scope>
    <source>
        <strain evidence="18">AVDCRST_MAG88</strain>
    </source>
</reference>
<evidence type="ECO:0000256" key="11">
    <source>
        <dbReference type="ARBA" id="ARBA00022840"/>
    </source>
</evidence>
<dbReference type="InterPro" id="IPR015865">
    <property type="entry name" value="Riboflavin_kinase_bac/euk"/>
</dbReference>
<keyword evidence="11 15" id="KW-0067">ATP-binding</keyword>
<feature type="domain" description="Riboflavin kinase" evidence="17">
    <location>
        <begin position="204"/>
        <end position="330"/>
    </location>
</feature>
<keyword evidence="10 15" id="KW-0274">FAD</keyword>
<dbReference type="CDD" id="cd02064">
    <property type="entry name" value="FAD_synthetase_N"/>
    <property type="match status" value="1"/>
</dbReference>
<accession>A0A6J4V0T9</accession>
<dbReference type="NCBIfam" id="TIGR00083">
    <property type="entry name" value="ribF"/>
    <property type="match status" value="1"/>
</dbReference>
<evidence type="ECO:0000256" key="9">
    <source>
        <dbReference type="ARBA" id="ARBA00022777"/>
    </source>
</evidence>
<dbReference type="InterPro" id="IPR015864">
    <property type="entry name" value="FAD_synthase"/>
</dbReference>